<keyword evidence="14" id="KW-1185">Reference proteome</keyword>
<dbReference type="Gene3D" id="3.30.1610.10">
    <property type="entry name" value="Peptidase S59, nucleoporin"/>
    <property type="match status" value="1"/>
</dbReference>
<evidence type="ECO:0000259" key="12">
    <source>
        <dbReference type="PROSITE" id="PS51434"/>
    </source>
</evidence>
<feature type="region of interest" description="Disordered" evidence="11">
    <location>
        <begin position="521"/>
        <end position="594"/>
    </location>
</feature>
<dbReference type="PANTHER" id="PTHR23198">
    <property type="entry name" value="NUCLEOPORIN"/>
    <property type="match status" value="1"/>
</dbReference>
<feature type="compositionally biased region" description="Acidic residues" evidence="11">
    <location>
        <begin position="1047"/>
        <end position="1066"/>
    </location>
</feature>
<dbReference type="InterPro" id="IPR021967">
    <property type="entry name" value="Nup98_C"/>
</dbReference>
<evidence type="ECO:0000256" key="7">
    <source>
        <dbReference type="ARBA" id="ARBA00022927"/>
    </source>
</evidence>
<keyword evidence="4" id="KW-0677">Repeat</keyword>
<dbReference type="GO" id="GO:0034398">
    <property type="term" value="P:telomere tethering at nuclear periphery"/>
    <property type="evidence" value="ECO:0007669"/>
    <property type="project" value="TreeGrafter"/>
</dbReference>
<evidence type="ECO:0000256" key="9">
    <source>
        <dbReference type="ARBA" id="ARBA00023132"/>
    </source>
</evidence>
<evidence type="ECO:0000256" key="4">
    <source>
        <dbReference type="ARBA" id="ARBA00022737"/>
    </source>
</evidence>
<evidence type="ECO:0000256" key="6">
    <source>
        <dbReference type="ARBA" id="ARBA00022816"/>
    </source>
</evidence>
<accession>A0AAV9XAE4</accession>
<feature type="compositionally biased region" description="Polar residues" evidence="11">
    <location>
        <begin position="612"/>
        <end position="636"/>
    </location>
</feature>
<dbReference type="Proteomes" id="UP001365542">
    <property type="component" value="Unassembled WGS sequence"/>
</dbReference>
<evidence type="ECO:0000256" key="5">
    <source>
        <dbReference type="ARBA" id="ARBA00022813"/>
    </source>
</evidence>
<evidence type="ECO:0000256" key="3">
    <source>
        <dbReference type="ARBA" id="ARBA00022448"/>
    </source>
</evidence>
<dbReference type="FunFam" id="3.30.1610.10:FF:000003">
    <property type="entry name" value="Nucleoporin SONB, putative"/>
    <property type="match status" value="1"/>
</dbReference>
<feature type="region of interest" description="Disordered" evidence="11">
    <location>
        <begin position="1046"/>
        <end position="1071"/>
    </location>
</feature>
<dbReference type="InterPro" id="IPR037665">
    <property type="entry name" value="Nucleoporin_S59-like"/>
</dbReference>
<keyword evidence="10" id="KW-0539">Nucleus</keyword>
<feature type="region of interest" description="Disordered" evidence="11">
    <location>
        <begin position="612"/>
        <end position="641"/>
    </location>
</feature>
<feature type="compositionally biased region" description="Polar residues" evidence="11">
    <location>
        <begin position="722"/>
        <end position="731"/>
    </location>
</feature>
<dbReference type="Gene3D" id="1.10.10.2360">
    <property type="match status" value="1"/>
</dbReference>
<sequence length="1926" mass="202576">MFGQQTGGGGFGGFGQNQQQQTGGGFGSNTTGTGFGGGFGQTAQNQPTGFGSTGFGTNTQASGFGSTGFGASTAGFGQNKTFGSTPATTGGGLFGSNTATSGFGAGATGGGFGAGATGGTGFGASTTGTGLFGSKPATTGFGGTSTGTGIFGSSTTANTGGFGGAQPAAATGGFGGAVNNNDLQPPAQGTATSPFTPFTEKDAASSMTNHFQTISFTPLYSKWSLEELRLQDYLQGRTKAAGPTGFGANAGTGFGAFGQQQQAATGFGQQTSGATGGGLFGTTSNTGTGFGAANTGFGASTTTGGGLFGQPKPAGTGIFGSSTTGTNPATGTTGTGLFGTQNNTGTGFGATGTTGFGQPAQSTGTGLFGAQNAQKPSGFGTTGFGGTAASGFGQQNTGGGLFGQQQPAASAATGAGGLFGTAQQPASGFGQQGTTAFGGGGFGAQNTQQQQPATAGFGAFGSNQTQTPAKPAFGGGFGAASTTPAAPTTGGGLFGQQQPAQQAAAGGGLFGAKGFGTAPAPATGGGLFGQQPQQPAQTGGLFGQPAAAGTSGGGLFGQAQQQPQQASSGLFGMQQKPAGGLFGQPQNTTTGGGLFGAGNNAAQPQGSSLFGQPAQNTGTGFGQSSGLFGANPQPTQAGFGGGSLYQAAQQQQQQPQALTASIMDQRPYGNVPLLDVSIGAGATSSLLATPLSGSTKKKAAMIPHSKIAPRQPALGPRVASPFSRSSLGTSSPMLGGSLGRNFSGSSSRVGLGGSVFDSPGTNDDSILNTSAFTPGGNRTANLKRLVIDRNLRDSDLFIKEGEVRAIKDSSPTPDPTIKKTVSFDANTRSQTASPAASGADLGYMRTPTKQASAPVASPAPENALVPVASPPDVEIADPQMEEVEASGLRSAGTTEKKGDYWSIPSVTKLKSLPREKLAAVPDLIVGRNNFGQIRFDQPVDLTQINGGVDAILGGVIHFADRVCTVYPPGYEKPPPGNGLNHPATITLEDCFPTDREHKQPIRDPDHPRYQFHLKRLQNIKDTEFVDYLVQDGVWIFKVQHFTTYGLQDDDDDDDADMEDSTYDDDVTPTKGVVNSSILEESSFASPGDITFEDDSIADDTFEFKRSKKTSAMRFVDETLSSDLVDPEEGSGESVEGSDLSEEEDTTQILPHDDVSIVGEEEETHLANITEEYREATPEIKLGVGRDWTDQLSRTISPVKNRAPLGFRGPSASARNPFADLNNVDFSESLFASRNRDFESPYRPAVRTFASPVVKRNKKAGAVSQYKRPRAFDEDEQQPDDKEWHQCIRPSWGPKGELIYTGSIGAGRPRGSAEIKSSKTRKATLKYSTGSTPSAINLLSFQLAASEITQDHANVPFAKLDRSLEFSQFANARFGNSDQQQHEKSIWQLASILFDSLEDGNPAHSTPFHVLVHLRDKKRKLRLSKFFEQIVANDVDRDEKAAQTAEASAFALLSGHKVDEAVESLIVGSDYRLATLVPLIGGDKQAREDVKKQIQSWRTSGVLAEVPLAVRALYELVAGNVGYSEGVSAPMEDATSSFWLGEMFNLDWRRSFALRLWYEIFEDEKLEQAVSLYEKAFGATDTQHVRHPNPWYQTDVKDAQGDDELVYDTLWGLLKMYTDDNYPLEKVVLPRSYNKSLCDFRLAWQLRMMFSEKQIRDLAEEDAVVVDETQPLSFVAADRLTIDFASQLDAEGEWQWAVFVLMHLSTPESRAYAIKDMLARHVDDLSEGKEQLDFVLHRLLIPSAWVYEAKALQARFQQDHFEEVDCLLSASAWNEAHKTLLNHAAPLCIVNEDLEKLYSVISKFTDSTVVDNWATGAQVYLDFILLSTIAQSYRGFQPVLPKIKGLPKGSSKRDVAKRLMEALPKMDTGEFLPGVAIREMSRVLADFILKSEDMGTEAGRVLGLPLTEDQMLYKELTIKAREGMAIG</sequence>
<feature type="compositionally biased region" description="Low complexity" evidence="11">
    <location>
        <begin position="529"/>
        <end position="539"/>
    </location>
</feature>
<feature type="compositionally biased region" description="Gly residues" evidence="11">
    <location>
        <begin position="22"/>
        <end position="40"/>
    </location>
</feature>
<comment type="similarity">
    <text evidence="2">Belongs to the nucleoporin GLFG family.</text>
</comment>
<dbReference type="PANTHER" id="PTHR23198:SF6">
    <property type="entry name" value="NUCLEAR PORE COMPLEX PROTEIN NUP98-NUP96"/>
    <property type="match status" value="1"/>
</dbReference>
<dbReference type="EMBL" id="JAVHJO010000008">
    <property type="protein sequence ID" value="KAK6538012.1"/>
    <property type="molecule type" value="Genomic_DNA"/>
</dbReference>
<dbReference type="GO" id="GO:0051028">
    <property type="term" value="P:mRNA transport"/>
    <property type="evidence" value="ECO:0007669"/>
    <property type="project" value="UniProtKB-KW"/>
</dbReference>
<keyword evidence="7" id="KW-0653">Protein transport</keyword>
<feature type="compositionally biased region" description="Low complexity" evidence="11">
    <location>
        <begin position="41"/>
        <end position="57"/>
    </location>
</feature>
<feature type="region of interest" description="Disordered" evidence="11">
    <location>
        <begin position="1119"/>
        <end position="1147"/>
    </location>
</feature>
<dbReference type="InterPro" id="IPR036903">
    <property type="entry name" value="Nup98_auto-Pept-S59_dom_sf"/>
</dbReference>
<evidence type="ECO:0000313" key="13">
    <source>
        <dbReference type="EMBL" id="KAK6538012.1"/>
    </source>
</evidence>
<evidence type="ECO:0000313" key="14">
    <source>
        <dbReference type="Proteomes" id="UP001365542"/>
    </source>
</evidence>
<keyword evidence="3" id="KW-0813">Transport</keyword>
<evidence type="ECO:0000256" key="2">
    <source>
        <dbReference type="ARBA" id="ARBA00008926"/>
    </source>
</evidence>
<evidence type="ECO:0000256" key="1">
    <source>
        <dbReference type="ARBA" id="ARBA00004567"/>
    </source>
</evidence>
<dbReference type="Pfam" id="PF04096">
    <property type="entry name" value="Nucleoporin2"/>
    <property type="match status" value="1"/>
</dbReference>
<feature type="region of interest" description="Disordered" evidence="11">
    <location>
        <begin position="710"/>
        <end position="731"/>
    </location>
</feature>
<feature type="region of interest" description="Disordered" evidence="11">
    <location>
        <begin position="1263"/>
        <end position="1285"/>
    </location>
</feature>
<comment type="subcellular location">
    <subcellularLocation>
        <location evidence="1">Nucleus</location>
        <location evidence="1">Nuclear pore complex</location>
    </subcellularLocation>
</comment>
<reference evidence="13 14" key="1">
    <citation type="submission" date="2019-10" db="EMBL/GenBank/DDBJ databases">
        <authorList>
            <person name="Palmer J.M."/>
        </authorList>
    </citation>
    <scope>NUCLEOTIDE SEQUENCE [LARGE SCALE GENOMIC DNA]</scope>
    <source>
        <strain evidence="13 14">TWF694</strain>
    </source>
</reference>
<dbReference type="GO" id="GO:0006606">
    <property type="term" value="P:protein import into nucleus"/>
    <property type="evidence" value="ECO:0007669"/>
    <property type="project" value="TreeGrafter"/>
</dbReference>
<keyword evidence="5" id="KW-0068">Autocatalytic cleavage</keyword>
<keyword evidence="6" id="KW-0509">mRNA transport</keyword>
<comment type="caution">
    <text evidence="13">The sequence shown here is derived from an EMBL/GenBank/DDBJ whole genome shotgun (WGS) entry which is preliminary data.</text>
</comment>
<feature type="domain" description="Peptidase S59" evidence="12">
    <location>
        <begin position="897"/>
        <end position="1041"/>
    </location>
</feature>
<dbReference type="GO" id="GO:0008139">
    <property type="term" value="F:nuclear localization sequence binding"/>
    <property type="evidence" value="ECO:0007669"/>
    <property type="project" value="TreeGrafter"/>
</dbReference>
<dbReference type="FunFam" id="1.10.10.2360:FF:000001">
    <property type="entry name" value="Nuclear pore complex protein Nup98-Nup96"/>
    <property type="match status" value="1"/>
</dbReference>
<dbReference type="InterPro" id="IPR007230">
    <property type="entry name" value="Nup98_auto-Pept-S59_dom"/>
</dbReference>
<feature type="compositionally biased region" description="Gly residues" evidence="11">
    <location>
        <begin position="1"/>
        <end position="15"/>
    </location>
</feature>
<gene>
    <name evidence="13" type="ORF">TWF694_010905</name>
</gene>
<name>A0AAV9XAE4_9PEZI</name>
<evidence type="ECO:0000256" key="8">
    <source>
        <dbReference type="ARBA" id="ARBA00023010"/>
    </source>
</evidence>
<evidence type="ECO:0000256" key="10">
    <source>
        <dbReference type="ARBA" id="ARBA00023242"/>
    </source>
</evidence>
<dbReference type="GO" id="GO:0017056">
    <property type="term" value="F:structural constituent of nuclear pore"/>
    <property type="evidence" value="ECO:0007669"/>
    <property type="project" value="InterPro"/>
</dbReference>
<proteinExistence type="inferred from homology"/>
<dbReference type="SUPFAM" id="SSF82215">
    <property type="entry name" value="C-terminal autoproteolytic domain of nucleoporin nup98"/>
    <property type="match status" value="1"/>
</dbReference>
<dbReference type="PROSITE" id="PS51434">
    <property type="entry name" value="NUP_C"/>
    <property type="match status" value="1"/>
</dbReference>
<feature type="compositionally biased region" description="Low complexity" evidence="11">
    <location>
        <begin position="557"/>
        <end position="571"/>
    </location>
</feature>
<dbReference type="InterPro" id="IPR025574">
    <property type="entry name" value="Nucleoporin_FG_rpt"/>
</dbReference>
<organism evidence="13 14">
    <name type="scientific">Orbilia ellipsospora</name>
    <dbReference type="NCBI Taxonomy" id="2528407"/>
    <lineage>
        <taxon>Eukaryota</taxon>
        <taxon>Fungi</taxon>
        <taxon>Dikarya</taxon>
        <taxon>Ascomycota</taxon>
        <taxon>Pezizomycotina</taxon>
        <taxon>Orbiliomycetes</taxon>
        <taxon>Orbiliales</taxon>
        <taxon>Orbiliaceae</taxon>
        <taxon>Orbilia</taxon>
    </lineage>
</organism>
<keyword evidence="9" id="KW-0906">Nuclear pore complex</keyword>
<dbReference type="Pfam" id="PF12110">
    <property type="entry name" value="Nup96"/>
    <property type="match status" value="1"/>
</dbReference>
<dbReference type="GO" id="GO:0006405">
    <property type="term" value="P:RNA export from nucleus"/>
    <property type="evidence" value="ECO:0007669"/>
    <property type="project" value="TreeGrafter"/>
</dbReference>
<dbReference type="GO" id="GO:0044614">
    <property type="term" value="C:nuclear pore cytoplasmic filaments"/>
    <property type="evidence" value="ECO:0007669"/>
    <property type="project" value="TreeGrafter"/>
</dbReference>
<dbReference type="Pfam" id="PF13634">
    <property type="entry name" value="Nucleoporin_FG"/>
    <property type="match status" value="4"/>
</dbReference>
<dbReference type="GO" id="GO:0000973">
    <property type="term" value="P:post-transcriptional tethering of RNA polymerase II gene DNA at nuclear periphery"/>
    <property type="evidence" value="ECO:0007669"/>
    <property type="project" value="TreeGrafter"/>
</dbReference>
<dbReference type="GO" id="GO:0003723">
    <property type="term" value="F:RNA binding"/>
    <property type="evidence" value="ECO:0007669"/>
    <property type="project" value="TreeGrafter"/>
</dbReference>
<feature type="region of interest" description="Disordered" evidence="11">
    <location>
        <begin position="484"/>
        <end position="508"/>
    </location>
</feature>
<keyword evidence="8" id="KW-0811">Translocation</keyword>
<feature type="compositionally biased region" description="Low complexity" evidence="11">
    <location>
        <begin position="495"/>
        <end position="504"/>
    </location>
</feature>
<protein>
    <recommendedName>
        <fullName evidence="12">Peptidase S59 domain-containing protein</fullName>
    </recommendedName>
</protein>
<dbReference type="Gene3D" id="1.25.40.690">
    <property type="match status" value="1"/>
</dbReference>
<feature type="region of interest" description="Disordered" evidence="11">
    <location>
        <begin position="1"/>
        <end position="57"/>
    </location>
</feature>
<evidence type="ECO:0000256" key="11">
    <source>
        <dbReference type="SAM" id="MobiDB-lite"/>
    </source>
</evidence>